<name>A0A1X2GIG7_9FUNG</name>
<dbReference type="GO" id="GO:0006897">
    <property type="term" value="P:endocytosis"/>
    <property type="evidence" value="ECO:0007669"/>
    <property type="project" value="UniProtKB-KW"/>
</dbReference>
<evidence type="ECO:0000259" key="17">
    <source>
        <dbReference type="PROSITE" id="PS50222"/>
    </source>
</evidence>
<keyword evidence="7" id="KW-0254">Endocytosis</keyword>
<evidence type="ECO:0000259" key="16">
    <source>
        <dbReference type="PROSITE" id="PS50031"/>
    </source>
</evidence>
<comment type="subcellular location">
    <subcellularLocation>
        <location evidence="3">Cell membrane</location>
        <topology evidence="3">Peripheral membrane protein</topology>
        <orientation evidence="3">Cytoplasmic side</orientation>
    </subcellularLocation>
    <subcellularLocation>
        <location evidence="2">Cytoplasm</location>
        <location evidence="2">Cytoskeleton</location>
        <location evidence="2">Actin patch</location>
    </subcellularLocation>
    <subcellularLocation>
        <location evidence="1">Endosome membrane</location>
        <topology evidence="1">Peripheral membrane protein</topology>
        <orientation evidence="1">Cytoplasmic side</orientation>
    </subcellularLocation>
</comment>
<dbReference type="Gene3D" id="1.10.238.10">
    <property type="entry name" value="EF-hand"/>
    <property type="match status" value="2"/>
</dbReference>
<dbReference type="InterPro" id="IPR025604">
    <property type="entry name" value="End3"/>
</dbReference>
<evidence type="ECO:0000256" key="1">
    <source>
        <dbReference type="ARBA" id="ARBA00004125"/>
    </source>
</evidence>
<dbReference type="GO" id="GO:0005509">
    <property type="term" value="F:calcium ion binding"/>
    <property type="evidence" value="ECO:0007669"/>
    <property type="project" value="InterPro"/>
</dbReference>
<keyword evidence="10" id="KW-0106">Calcium</keyword>
<evidence type="ECO:0000313" key="18">
    <source>
        <dbReference type="EMBL" id="ORX54499.1"/>
    </source>
</evidence>
<feature type="domain" description="EH" evidence="16">
    <location>
        <begin position="162"/>
        <end position="243"/>
    </location>
</feature>
<dbReference type="GO" id="GO:0005886">
    <property type="term" value="C:plasma membrane"/>
    <property type="evidence" value="ECO:0007669"/>
    <property type="project" value="UniProtKB-SubCell"/>
</dbReference>
<evidence type="ECO:0000256" key="9">
    <source>
        <dbReference type="ARBA" id="ARBA00022753"/>
    </source>
</evidence>
<evidence type="ECO:0000256" key="12">
    <source>
        <dbReference type="ARBA" id="ARBA00023136"/>
    </source>
</evidence>
<organism evidence="18 19">
    <name type="scientific">Hesseltinella vesiculosa</name>
    <dbReference type="NCBI Taxonomy" id="101127"/>
    <lineage>
        <taxon>Eukaryota</taxon>
        <taxon>Fungi</taxon>
        <taxon>Fungi incertae sedis</taxon>
        <taxon>Mucoromycota</taxon>
        <taxon>Mucoromycotina</taxon>
        <taxon>Mucoromycetes</taxon>
        <taxon>Mucorales</taxon>
        <taxon>Cunninghamellaceae</taxon>
        <taxon>Hesseltinella</taxon>
    </lineage>
</organism>
<keyword evidence="12" id="KW-0472">Membrane</keyword>
<evidence type="ECO:0000256" key="8">
    <source>
        <dbReference type="ARBA" id="ARBA00022737"/>
    </source>
</evidence>
<dbReference type="GO" id="GO:0030479">
    <property type="term" value="C:actin cortical patch"/>
    <property type="evidence" value="ECO:0007669"/>
    <property type="project" value="UniProtKB-SubCell"/>
</dbReference>
<gene>
    <name evidence="18" type="ORF">DM01DRAFT_1383236</name>
</gene>
<dbReference type="Pfam" id="PF08226">
    <property type="entry name" value="DUF1720"/>
    <property type="match status" value="1"/>
</dbReference>
<dbReference type="InterPro" id="IPR000261">
    <property type="entry name" value="EH_dom"/>
</dbReference>
<dbReference type="CDD" id="cd00052">
    <property type="entry name" value="EH"/>
    <property type="match status" value="1"/>
</dbReference>
<keyword evidence="19" id="KW-1185">Reference proteome</keyword>
<keyword evidence="6" id="KW-0963">Cytoplasm</keyword>
<evidence type="ECO:0000256" key="6">
    <source>
        <dbReference type="ARBA" id="ARBA00022490"/>
    </source>
</evidence>
<dbReference type="SMART" id="SM00054">
    <property type="entry name" value="EFh"/>
    <property type="match status" value="2"/>
</dbReference>
<protein>
    <recommendedName>
        <fullName evidence="14">Endocytosis protein 3</fullName>
    </recommendedName>
</protein>
<proteinExistence type="inferred from homology"/>
<dbReference type="GO" id="GO:0016197">
    <property type="term" value="P:endosomal transport"/>
    <property type="evidence" value="ECO:0007669"/>
    <property type="project" value="TreeGrafter"/>
</dbReference>
<dbReference type="InterPro" id="IPR002048">
    <property type="entry name" value="EF_hand_dom"/>
</dbReference>
<evidence type="ECO:0000256" key="11">
    <source>
        <dbReference type="ARBA" id="ARBA00023054"/>
    </source>
</evidence>
<sequence>MNGITNEERIKYAEIFQARGQVNGYLSGAAARDVLLSSNLQPNRLERIWDLADIDKDGNLDFDEFCIAMHLTFDCINGVEPPTSLPPNLIPPAKAHFLSNVYPQQPQPTGYGGYQQPQPTGYGYQQPQPTGFQQPMATGYPSHQGYSPAPSVEFSWDMTPQDMVSYQNIYSKYGNDSGKINFNQMEDFYSTLGLSRTDLTNAWTLVDVNHTHALTQDQCLVFYHILNQRTKGASVPKTLPPDLHSAFAGEYAADLGQQPGLASGNRKGGNSKSAALADSYVNRLGVASTSLSAKGSMVKKEDQYDEEEMLKRELADLKAQVKAAEEKQYQAKHQRSDDQQYESFASRPLRDQFQALYDYKLRQLTDQADIEDKVRKQERDIEAARDAVRRLNRIVDEVRDKKKELEGLLEERRAEVQKTLRAMN</sequence>
<dbReference type="InterPro" id="IPR011992">
    <property type="entry name" value="EF-hand-dom_pair"/>
</dbReference>
<comment type="similarity">
    <text evidence="4">Belongs to the END3 family.</text>
</comment>
<evidence type="ECO:0000313" key="19">
    <source>
        <dbReference type="Proteomes" id="UP000242146"/>
    </source>
</evidence>
<evidence type="ECO:0000256" key="15">
    <source>
        <dbReference type="SAM" id="Coils"/>
    </source>
</evidence>
<keyword evidence="5" id="KW-1003">Cell membrane</keyword>
<accession>A0A1X2GIG7</accession>
<keyword evidence="9" id="KW-0967">Endosome</keyword>
<dbReference type="InterPro" id="IPR013182">
    <property type="entry name" value="DUF1720"/>
</dbReference>
<evidence type="ECO:0000256" key="3">
    <source>
        <dbReference type="ARBA" id="ARBA00004413"/>
    </source>
</evidence>
<feature type="coiled-coil region" evidence="15">
    <location>
        <begin position="300"/>
        <end position="334"/>
    </location>
</feature>
<dbReference type="PROSITE" id="PS50031">
    <property type="entry name" value="EH"/>
    <property type="match status" value="2"/>
</dbReference>
<feature type="coiled-coil region" evidence="15">
    <location>
        <begin position="367"/>
        <end position="422"/>
    </location>
</feature>
<feature type="domain" description="EF-hand" evidence="17">
    <location>
        <begin position="40"/>
        <end position="75"/>
    </location>
</feature>
<dbReference type="Proteomes" id="UP000242146">
    <property type="component" value="Unassembled WGS sequence"/>
</dbReference>
<dbReference type="PROSITE" id="PS00018">
    <property type="entry name" value="EF_HAND_1"/>
    <property type="match status" value="1"/>
</dbReference>
<evidence type="ECO:0000256" key="10">
    <source>
        <dbReference type="ARBA" id="ARBA00022837"/>
    </source>
</evidence>
<reference evidence="18 19" key="1">
    <citation type="submission" date="2016-07" db="EMBL/GenBank/DDBJ databases">
        <title>Pervasive Adenine N6-methylation of Active Genes in Fungi.</title>
        <authorList>
            <consortium name="DOE Joint Genome Institute"/>
            <person name="Mondo S.J."/>
            <person name="Dannebaum R.O."/>
            <person name="Kuo R.C."/>
            <person name="Labutti K."/>
            <person name="Haridas S."/>
            <person name="Kuo A."/>
            <person name="Salamov A."/>
            <person name="Ahrendt S.R."/>
            <person name="Lipzen A."/>
            <person name="Sullivan W."/>
            <person name="Andreopoulos W.B."/>
            <person name="Clum A."/>
            <person name="Lindquist E."/>
            <person name="Daum C."/>
            <person name="Ramamoorthy G.K."/>
            <person name="Gryganskyi A."/>
            <person name="Culley D."/>
            <person name="Magnuson J.K."/>
            <person name="James T.Y."/>
            <person name="O'Malley M.A."/>
            <person name="Stajich J.E."/>
            <person name="Spatafora J.W."/>
            <person name="Visel A."/>
            <person name="Grigoriev I.V."/>
        </authorList>
    </citation>
    <scope>NUCLEOTIDE SEQUENCE [LARGE SCALE GENOMIC DNA]</scope>
    <source>
        <strain evidence="18 19">NRRL 3301</strain>
    </source>
</reference>
<evidence type="ECO:0000256" key="14">
    <source>
        <dbReference type="ARBA" id="ARBA00029684"/>
    </source>
</evidence>
<keyword evidence="13" id="KW-0206">Cytoskeleton</keyword>
<dbReference type="Pfam" id="PF12763">
    <property type="entry name" value="EH"/>
    <property type="match status" value="2"/>
</dbReference>
<dbReference type="EMBL" id="MCGT01000013">
    <property type="protein sequence ID" value="ORX54499.1"/>
    <property type="molecule type" value="Genomic_DNA"/>
</dbReference>
<comment type="caution">
    <text evidence="18">The sequence shown here is derived from an EMBL/GenBank/DDBJ whole genome shotgun (WGS) entry which is preliminary data.</text>
</comment>
<dbReference type="GO" id="GO:0010008">
    <property type="term" value="C:endosome membrane"/>
    <property type="evidence" value="ECO:0007669"/>
    <property type="project" value="UniProtKB-SubCell"/>
</dbReference>
<dbReference type="AlphaFoldDB" id="A0A1X2GIG7"/>
<dbReference type="PANTHER" id="PTHR11216">
    <property type="entry name" value="EH DOMAIN"/>
    <property type="match status" value="1"/>
</dbReference>
<dbReference type="InterPro" id="IPR018247">
    <property type="entry name" value="EF_Hand_1_Ca_BS"/>
</dbReference>
<evidence type="ECO:0000256" key="7">
    <source>
        <dbReference type="ARBA" id="ARBA00022583"/>
    </source>
</evidence>
<evidence type="ECO:0000256" key="5">
    <source>
        <dbReference type="ARBA" id="ARBA00022475"/>
    </source>
</evidence>
<keyword evidence="11 15" id="KW-0175">Coiled coil</keyword>
<keyword evidence="8" id="KW-0677">Repeat</keyword>
<dbReference type="OrthoDB" id="1716625at2759"/>
<dbReference type="SMART" id="SM00027">
    <property type="entry name" value="EH"/>
    <property type="match status" value="2"/>
</dbReference>
<evidence type="ECO:0000256" key="13">
    <source>
        <dbReference type="ARBA" id="ARBA00023212"/>
    </source>
</evidence>
<dbReference type="STRING" id="101127.A0A1X2GIG7"/>
<dbReference type="Pfam" id="PF12761">
    <property type="entry name" value="End3"/>
    <property type="match status" value="1"/>
</dbReference>
<evidence type="ECO:0000256" key="4">
    <source>
        <dbReference type="ARBA" id="ARBA00009909"/>
    </source>
</evidence>
<evidence type="ECO:0000256" key="2">
    <source>
        <dbReference type="ARBA" id="ARBA00004134"/>
    </source>
</evidence>
<feature type="domain" description="EH" evidence="16">
    <location>
        <begin position="8"/>
        <end position="96"/>
    </location>
</feature>
<dbReference type="SUPFAM" id="SSF47473">
    <property type="entry name" value="EF-hand"/>
    <property type="match status" value="2"/>
</dbReference>
<dbReference type="GO" id="GO:0007015">
    <property type="term" value="P:actin filament organization"/>
    <property type="evidence" value="ECO:0007669"/>
    <property type="project" value="InterPro"/>
</dbReference>
<dbReference type="PROSITE" id="PS50222">
    <property type="entry name" value="EF_HAND_2"/>
    <property type="match status" value="1"/>
</dbReference>